<accession>A0A0H2RZE6</accession>
<feature type="region of interest" description="Disordered" evidence="1">
    <location>
        <begin position="74"/>
        <end position="104"/>
    </location>
</feature>
<keyword evidence="3" id="KW-1185">Reference proteome</keyword>
<dbReference type="InParanoid" id="A0A0H2RZE6"/>
<name>A0A0H2RZE6_9AGAM</name>
<evidence type="ECO:0000313" key="3">
    <source>
        <dbReference type="Proteomes" id="UP000053477"/>
    </source>
</evidence>
<evidence type="ECO:0000256" key="1">
    <source>
        <dbReference type="SAM" id="MobiDB-lite"/>
    </source>
</evidence>
<evidence type="ECO:0000313" key="2">
    <source>
        <dbReference type="EMBL" id="KLO16977.1"/>
    </source>
</evidence>
<dbReference type="EMBL" id="KQ085910">
    <property type="protein sequence ID" value="KLO16977.1"/>
    <property type="molecule type" value="Genomic_DNA"/>
</dbReference>
<protein>
    <submittedName>
        <fullName evidence="2">Uncharacterized protein</fullName>
    </submittedName>
</protein>
<organism evidence="2 3">
    <name type="scientific">Schizopora paradoxa</name>
    <dbReference type="NCBI Taxonomy" id="27342"/>
    <lineage>
        <taxon>Eukaryota</taxon>
        <taxon>Fungi</taxon>
        <taxon>Dikarya</taxon>
        <taxon>Basidiomycota</taxon>
        <taxon>Agaricomycotina</taxon>
        <taxon>Agaricomycetes</taxon>
        <taxon>Hymenochaetales</taxon>
        <taxon>Schizoporaceae</taxon>
        <taxon>Schizopora</taxon>
    </lineage>
</organism>
<reference evidence="2 3" key="1">
    <citation type="submission" date="2015-04" db="EMBL/GenBank/DDBJ databases">
        <title>Complete genome sequence of Schizopora paradoxa KUC8140, a cosmopolitan wood degrader in East Asia.</title>
        <authorList>
            <consortium name="DOE Joint Genome Institute"/>
            <person name="Min B."/>
            <person name="Park H."/>
            <person name="Jang Y."/>
            <person name="Kim J.-J."/>
            <person name="Kim K.H."/>
            <person name="Pangilinan J."/>
            <person name="Lipzen A."/>
            <person name="Riley R."/>
            <person name="Grigoriev I.V."/>
            <person name="Spatafora J.W."/>
            <person name="Choi I.-G."/>
        </authorList>
    </citation>
    <scope>NUCLEOTIDE SEQUENCE [LARGE SCALE GENOMIC DNA]</scope>
    <source>
        <strain evidence="2 3">KUC8140</strain>
    </source>
</reference>
<dbReference type="AlphaFoldDB" id="A0A0H2RZE6"/>
<proteinExistence type="predicted"/>
<gene>
    <name evidence="2" type="ORF">SCHPADRAFT_193174</name>
</gene>
<sequence>MAVSVRALALTSRRRLPVVRERKGFIILLSDPFRLFSHASHCTLTPKRLTDIFKPGVADTLPARCSLWSPPTRCPMPVRDKHPQNPEALSACVSMASRSSPSIR</sequence>
<dbReference type="Proteomes" id="UP000053477">
    <property type="component" value="Unassembled WGS sequence"/>
</dbReference>